<dbReference type="InterPro" id="IPR025665">
    <property type="entry name" value="Beta-barrel_OMP_2"/>
</dbReference>
<dbReference type="RefSeq" id="WP_159442716.1">
    <property type="nucleotide sequence ID" value="NZ_FUWL01000003.1"/>
</dbReference>
<protein>
    <submittedName>
        <fullName evidence="2">Outer membrane protein beta-barrel domain-containing protein</fullName>
    </submittedName>
</protein>
<reference evidence="2 3" key="1">
    <citation type="submission" date="2017-02" db="EMBL/GenBank/DDBJ databases">
        <authorList>
            <person name="Peterson S.W."/>
        </authorList>
    </citation>
    <scope>NUCLEOTIDE SEQUENCE [LARGE SCALE GENOMIC DNA]</scope>
    <source>
        <strain evidence="2 3">ATCC 700135</strain>
    </source>
</reference>
<dbReference type="InterPro" id="IPR036709">
    <property type="entry name" value="Autotransporte_beta_dom_sf"/>
</dbReference>
<dbReference type="Proteomes" id="UP000189956">
    <property type="component" value="Unassembled WGS sequence"/>
</dbReference>
<dbReference type="Pfam" id="PF13568">
    <property type="entry name" value="OMP_b-brl_2"/>
    <property type="match status" value="1"/>
</dbReference>
<dbReference type="AlphaFoldDB" id="A0A1T4JRW0"/>
<evidence type="ECO:0000313" key="3">
    <source>
        <dbReference type="Proteomes" id="UP000189956"/>
    </source>
</evidence>
<dbReference type="EMBL" id="FUWL01000003">
    <property type="protein sequence ID" value="SJZ32797.1"/>
    <property type="molecule type" value="Genomic_DNA"/>
</dbReference>
<gene>
    <name evidence="2" type="ORF">SAMN02745205_00321</name>
</gene>
<accession>A0A1T4JRW0</accession>
<name>A0A1T4JRW0_PORCN</name>
<feature type="domain" description="Outer membrane protein beta-barrel" evidence="1">
    <location>
        <begin position="45"/>
        <end position="201"/>
    </location>
</feature>
<organism evidence="2 3">
    <name type="scientific">Porphyromonas cangingivalis</name>
    <dbReference type="NCBI Taxonomy" id="36874"/>
    <lineage>
        <taxon>Bacteria</taxon>
        <taxon>Pseudomonadati</taxon>
        <taxon>Bacteroidota</taxon>
        <taxon>Bacteroidia</taxon>
        <taxon>Bacteroidales</taxon>
        <taxon>Porphyromonadaceae</taxon>
        <taxon>Porphyromonas</taxon>
    </lineage>
</organism>
<proteinExistence type="predicted"/>
<sequence>MKKYVFIFILALTTFNTAWGQWRKGIHVGIGHSDALSKAEHSGMVSYTAGVFGEYRFGSGFVLHGELNYVNKGATLDKPEMQQWNGIINRYEFHLDYVEVPLSMGYALRLGDEFAITPRAGMYVAYGVGGYGLLTTDNLKADQDPGTMRVEPFKVTQGKMPAQNAQYFFDAFQRQNVGIVLSVDTDISKRFRLSLNSQFGLLYPLAQYSTGSVHLRNITLSIGYAF</sequence>
<dbReference type="SUPFAM" id="SSF103515">
    <property type="entry name" value="Autotransporter"/>
    <property type="match status" value="1"/>
</dbReference>
<dbReference type="Gene3D" id="2.40.128.130">
    <property type="entry name" value="Autotransporter beta-domain"/>
    <property type="match status" value="1"/>
</dbReference>
<evidence type="ECO:0000313" key="2">
    <source>
        <dbReference type="EMBL" id="SJZ32797.1"/>
    </source>
</evidence>
<evidence type="ECO:0000259" key="1">
    <source>
        <dbReference type="Pfam" id="PF13568"/>
    </source>
</evidence>